<dbReference type="PANTHER" id="PTHR38764">
    <property type="entry name" value="ACYL CARRIER PROTEIN PHOSPHODIESTERASE"/>
    <property type="match status" value="1"/>
</dbReference>
<evidence type="ECO:0000256" key="1">
    <source>
        <dbReference type="ARBA" id="ARBA00022516"/>
    </source>
</evidence>
<keyword evidence="1" id="KW-0444">Lipid biosynthesis</keyword>
<gene>
    <name evidence="4" type="ORF">KI659_12745</name>
</gene>
<evidence type="ECO:0000256" key="3">
    <source>
        <dbReference type="ARBA" id="ARBA00023098"/>
    </source>
</evidence>
<evidence type="ECO:0000313" key="4">
    <source>
        <dbReference type="EMBL" id="MBS9524879.1"/>
    </source>
</evidence>
<dbReference type="Pfam" id="PF04336">
    <property type="entry name" value="ACP_PD"/>
    <property type="match status" value="1"/>
</dbReference>
<dbReference type="EMBL" id="JAHCMY010000007">
    <property type="protein sequence ID" value="MBS9524879.1"/>
    <property type="molecule type" value="Genomic_DNA"/>
</dbReference>
<dbReference type="PANTHER" id="PTHR38764:SF1">
    <property type="entry name" value="ACYL CARRIER PROTEIN PHOSPHODIESTERASE"/>
    <property type="match status" value="1"/>
</dbReference>
<keyword evidence="2" id="KW-0378">Hydrolase</keyword>
<protein>
    <submittedName>
        <fullName evidence="4">DUF479 domain-containing protein</fullName>
    </submittedName>
</protein>
<evidence type="ECO:0000313" key="5">
    <source>
        <dbReference type="Proteomes" id="UP001319104"/>
    </source>
</evidence>
<organism evidence="4 5">
    <name type="scientific">Litoribacter ruber</name>
    <dbReference type="NCBI Taxonomy" id="702568"/>
    <lineage>
        <taxon>Bacteria</taxon>
        <taxon>Pseudomonadati</taxon>
        <taxon>Bacteroidota</taxon>
        <taxon>Cytophagia</taxon>
        <taxon>Cytophagales</taxon>
        <taxon>Cyclobacteriaceae</taxon>
        <taxon>Litoribacter</taxon>
    </lineage>
</organism>
<keyword evidence="5" id="KW-1185">Reference proteome</keyword>
<keyword evidence="3" id="KW-0443">Lipid metabolism</keyword>
<evidence type="ECO:0000256" key="2">
    <source>
        <dbReference type="ARBA" id="ARBA00022801"/>
    </source>
</evidence>
<dbReference type="Proteomes" id="UP001319104">
    <property type="component" value="Unassembled WGS sequence"/>
</dbReference>
<dbReference type="GO" id="GO:0006633">
    <property type="term" value="P:fatty acid biosynthetic process"/>
    <property type="evidence" value="ECO:0007669"/>
    <property type="project" value="InterPro"/>
</dbReference>
<proteinExistence type="predicted"/>
<dbReference type="PIRSF" id="PIRSF011489">
    <property type="entry name" value="DUF479"/>
    <property type="match status" value="1"/>
</dbReference>
<accession>A0AAP2CJK2</accession>
<reference evidence="4 5" key="1">
    <citation type="submission" date="2021-05" db="EMBL/GenBank/DDBJ databases">
        <authorList>
            <person name="Zhang Z.D."/>
            <person name="Osman G."/>
        </authorList>
    </citation>
    <scope>NUCLEOTIDE SEQUENCE [LARGE SCALE GENOMIC DNA]</scope>
    <source>
        <strain evidence="4 5">KCTC 32217</strain>
    </source>
</reference>
<dbReference type="GO" id="GO:0008770">
    <property type="term" value="F:[acyl-carrier-protein] phosphodiesterase activity"/>
    <property type="evidence" value="ECO:0007669"/>
    <property type="project" value="InterPro"/>
</dbReference>
<comment type="caution">
    <text evidence="4">The sequence shown here is derived from an EMBL/GenBank/DDBJ whole genome shotgun (WGS) entry which is preliminary data.</text>
</comment>
<sequence>MNFLAHAYLSFGEPKVLIGNFIADFVRGDLTKTYDAEVITGVKLHRAIDAYTDSHPEVKAVQELLKPTYARYSSVISDMFFDHFLAVSWDQYHDTPIKEFSQEVYRIMTQFTIDHPFPLPEKFNIAFDLMVKNDWLMSYTTIEGMKQAMKGMANRTTFESKMETSHIFLQEHYEEIKAPFHRFFPQLVEFSKQHLEELKEKV</sequence>
<dbReference type="InterPro" id="IPR007431">
    <property type="entry name" value="ACP_PD"/>
</dbReference>
<dbReference type="AlphaFoldDB" id="A0AAP2CJK2"/>
<dbReference type="RefSeq" id="WP_213945745.1">
    <property type="nucleotide sequence ID" value="NZ_JAHBGI010000007.1"/>
</dbReference>
<name>A0AAP2CJK2_9BACT</name>